<keyword evidence="3" id="KW-1185">Reference proteome</keyword>
<evidence type="ECO:0000313" key="3">
    <source>
        <dbReference type="Proteomes" id="UP001383192"/>
    </source>
</evidence>
<reference evidence="2 3" key="1">
    <citation type="submission" date="2024-01" db="EMBL/GenBank/DDBJ databases">
        <title>A draft genome for a cacao thread blight-causing isolate of Paramarasmius palmivorus.</title>
        <authorList>
            <person name="Baruah I.K."/>
            <person name="Bukari Y."/>
            <person name="Amoako-Attah I."/>
            <person name="Meinhardt L.W."/>
            <person name="Bailey B.A."/>
            <person name="Cohen S.P."/>
        </authorList>
    </citation>
    <scope>NUCLEOTIDE SEQUENCE [LARGE SCALE GENOMIC DNA]</scope>
    <source>
        <strain evidence="2 3">GH-12</strain>
    </source>
</reference>
<evidence type="ECO:0000313" key="2">
    <source>
        <dbReference type="EMBL" id="KAK7025552.1"/>
    </source>
</evidence>
<comment type="caution">
    <text evidence="2">The sequence shown here is derived from an EMBL/GenBank/DDBJ whole genome shotgun (WGS) entry which is preliminary data.</text>
</comment>
<proteinExistence type="predicted"/>
<organism evidence="2 3">
    <name type="scientific">Paramarasmius palmivorus</name>
    <dbReference type="NCBI Taxonomy" id="297713"/>
    <lineage>
        <taxon>Eukaryota</taxon>
        <taxon>Fungi</taxon>
        <taxon>Dikarya</taxon>
        <taxon>Basidiomycota</taxon>
        <taxon>Agaricomycotina</taxon>
        <taxon>Agaricomycetes</taxon>
        <taxon>Agaricomycetidae</taxon>
        <taxon>Agaricales</taxon>
        <taxon>Marasmiineae</taxon>
        <taxon>Marasmiaceae</taxon>
        <taxon>Paramarasmius</taxon>
    </lineage>
</organism>
<protein>
    <submittedName>
        <fullName evidence="2">Uncharacterized protein</fullName>
    </submittedName>
</protein>
<accession>A0AAW0BFZ2</accession>
<feature type="region of interest" description="Disordered" evidence="1">
    <location>
        <begin position="45"/>
        <end position="69"/>
    </location>
</feature>
<name>A0AAW0BFZ2_9AGAR</name>
<dbReference type="EMBL" id="JAYKXP010000112">
    <property type="protein sequence ID" value="KAK7025552.1"/>
    <property type="molecule type" value="Genomic_DNA"/>
</dbReference>
<gene>
    <name evidence="2" type="ORF">VNI00_015905</name>
</gene>
<sequence length="107" mass="13049">MEYQRLLLDLQRKNPGELVHGQKLKRLSMEDSQWPNKKYFEKKGITTRREQQKYREDRDQQRRGVKIEDDETQFKLKHADEQKYRVKDELSINDHCQNTPLVNQIYG</sequence>
<evidence type="ECO:0000256" key="1">
    <source>
        <dbReference type="SAM" id="MobiDB-lite"/>
    </source>
</evidence>
<dbReference type="AlphaFoldDB" id="A0AAW0BFZ2"/>
<dbReference type="Proteomes" id="UP001383192">
    <property type="component" value="Unassembled WGS sequence"/>
</dbReference>